<dbReference type="EMBL" id="JBHUHR010000046">
    <property type="protein sequence ID" value="MFD2036955.1"/>
    <property type="molecule type" value="Genomic_DNA"/>
</dbReference>
<dbReference type="SMART" id="SM00120">
    <property type="entry name" value="HX"/>
    <property type="match status" value="4"/>
</dbReference>
<protein>
    <submittedName>
        <fullName evidence="2">Hemopexin repeat-containing protein</fullName>
    </submittedName>
</protein>
<proteinExistence type="predicted"/>
<dbReference type="Gene3D" id="2.110.10.10">
    <property type="entry name" value="Hemopexin-like domain"/>
    <property type="match status" value="2"/>
</dbReference>
<dbReference type="InterPro" id="IPR018487">
    <property type="entry name" value="Hemopexin-like_repeat"/>
</dbReference>
<dbReference type="Proteomes" id="UP001597361">
    <property type="component" value="Unassembled WGS sequence"/>
</dbReference>
<dbReference type="PANTHER" id="PTHR13593">
    <property type="match status" value="1"/>
</dbReference>
<evidence type="ECO:0000313" key="2">
    <source>
        <dbReference type="EMBL" id="MFD2036955.1"/>
    </source>
</evidence>
<dbReference type="SUPFAM" id="SSF50923">
    <property type="entry name" value="Hemopexin-like domain"/>
    <property type="match status" value="1"/>
</dbReference>
<dbReference type="InterPro" id="IPR051057">
    <property type="entry name" value="PI-PLC_domain"/>
</dbReference>
<dbReference type="SUPFAM" id="SSF51695">
    <property type="entry name" value="PLC-like phosphodiesterases"/>
    <property type="match status" value="1"/>
</dbReference>
<name>A0ABW4VTL3_9BACT</name>
<keyword evidence="3" id="KW-1185">Reference proteome</keyword>
<evidence type="ECO:0000313" key="3">
    <source>
        <dbReference type="Proteomes" id="UP001597361"/>
    </source>
</evidence>
<dbReference type="InterPro" id="IPR036375">
    <property type="entry name" value="Hemopexin-like_dom_sf"/>
</dbReference>
<dbReference type="InterPro" id="IPR000585">
    <property type="entry name" value="Hemopexin-like_dom"/>
</dbReference>
<organism evidence="2 3">
    <name type="scientific">Belliella marina</name>
    <dbReference type="NCBI Taxonomy" id="1644146"/>
    <lineage>
        <taxon>Bacteria</taxon>
        <taxon>Pseudomonadati</taxon>
        <taxon>Bacteroidota</taxon>
        <taxon>Cytophagia</taxon>
        <taxon>Cytophagales</taxon>
        <taxon>Cyclobacteriaceae</taxon>
        <taxon>Belliella</taxon>
    </lineage>
</organism>
<reference evidence="3" key="1">
    <citation type="journal article" date="2019" name="Int. J. Syst. Evol. Microbiol.">
        <title>The Global Catalogue of Microorganisms (GCM) 10K type strain sequencing project: providing services to taxonomists for standard genome sequencing and annotation.</title>
        <authorList>
            <consortium name="The Broad Institute Genomics Platform"/>
            <consortium name="The Broad Institute Genome Sequencing Center for Infectious Disease"/>
            <person name="Wu L."/>
            <person name="Ma J."/>
        </authorList>
    </citation>
    <scope>NUCLEOTIDE SEQUENCE [LARGE SCALE GENOMIC DNA]</scope>
    <source>
        <strain evidence="3">CGMCC 1.15180</strain>
    </source>
</reference>
<dbReference type="CDD" id="cd00094">
    <property type="entry name" value="HX"/>
    <property type="match status" value="1"/>
</dbReference>
<accession>A0ABW4VTL3</accession>
<dbReference type="PANTHER" id="PTHR13593:SF143">
    <property type="entry name" value="PHOSPHATIDYLINOSITOL-SPECIFIC PHOSPHOLIPASE C X DOMAIN-CONTAINING PROTEIN"/>
    <property type="match status" value="1"/>
</dbReference>
<gene>
    <name evidence="2" type="ORF">ACFSKL_19280</name>
</gene>
<dbReference type="RefSeq" id="WP_376888470.1">
    <property type="nucleotide sequence ID" value="NZ_JBHUHR010000046.1"/>
</dbReference>
<dbReference type="PROSITE" id="PS51642">
    <property type="entry name" value="HEMOPEXIN_2"/>
    <property type="match status" value="4"/>
</dbReference>
<comment type="caution">
    <text evidence="2">The sequence shown here is derived from an EMBL/GenBank/DDBJ whole genome shotgun (WGS) entry which is preliminary data.</text>
</comment>
<dbReference type="Pfam" id="PF00045">
    <property type="entry name" value="Hemopexin"/>
    <property type="match status" value="4"/>
</dbReference>
<evidence type="ECO:0000256" key="1">
    <source>
        <dbReference type="ARBA" id="ARBA00022737"/>
    </source>
</evidence>
<sequence length="924" mass="104529">MKTVLLFTENYEKSLNELIENDGQVTQKLTDSVFVANLPEDLKLDVLKYSSEKLEFELDELSNSMIQSWSDIENKQKTLVNRDVKEFHGPDNLIDVIKSTIDAAFTQKWDGRIYFFKGDQYVKLSEDGSYVETEYPKSIKENWPGLPPSFQKGVDAVLMRDNEKIYMFKGDQYIRYSEVSKGIDEGYPKKIAGHWPDDLPVSFKKGIDAAFTGKWDGRIYFFKDEQYVRLSEDGLHVDAGYPKSIKENWPGLPETFQEGIDTVLMRDNNKIYMFKGDQYIRYSAVPKGIDEGYPKPVASNWLKYMKEIAFSFSKKPDPDSSGIQTSVAINNTGKVIEVHQSKGGDKLWCRTGQAYQMDVQWNASTYYDKGTTPSVCMNDKGTMVEVHKAQSWDELWCHVGQTDGDIIRWGASNKYDSGILPSIAMDDKNWCVEVHSSQGAATGLWYRLGVVNEKKKKIDWLFSNAKKYGKGYRPRIAMNNKGVVVEVHNNEVTHNTLWYTVGILDRKNNTIRWGNHIKFGNGGTQPSVALTDDGFVVEVHNSESKGTLWRHVGKVNVNDKTIEWSGSRYFDDGQAPSVACTSNSSMVIETHQAEISPVLWYSTSLIIARECYLIDPGNWMQATMDTIGKYTLREIAIPGSHDAGMYKRNGGTTFGKDCNTLTQTLSIGGQLANGSRYFDIRPVIHDDQYYTGHYTKALDMTWQGANGESIADIIKEVNGFTSKRKELIILNLSHDYNTDVGNTSYRKFNEEEWTGLFGQLSKINGLLHSEANDLTHIKLNDLIADGSKVIIVIEGLNKSKLGKYYQKGFFTSCEFNVYNQYADTNSVSQMMVNQIKKMKENPSAYFLLSWTLTQSDGEAAGCFLFPNVDSILDLAKTANANLYRAFHQVSSSLYPNIVYIDKFDSPLALSLAMYINAFKSMVSV</sequence>
<keyword evidence="1" id="KW-0677">Repeat</keyword>
<dbReference type="Gene3D" id="3.20.20.190">
    <property type="entry name" value="Phosphatidylinositol (PI) phosphodiesterase"/>
    <property type="match status" value="1"/>
</dbReference>
<dbReference type="InterPro" id="IPR017946">
    <property type="entry name" value="PLC-like_Pdiesterase_TIM-brl"/>
</dbReference>